<keyword evidence="3" id="KW-1185">Reference proteome</keyword>
<evidence type="ECO:0000256" key="1">
    <source>
        <dbReference type="SAM" id="MobiDB-lite"/>
    </source>
</evidence>
<evidence type="ECO:0008006" key="4">
    <source>
        <dbReference type="Google" id="ProtNLM"/>
    </source>
</evidence>
<name>A0ABM9HHI4_9BACT</name>
<organism evidence="2 3">
    <name type="scientific">Nitrospina watsonii</name>
    <dbReference type="NCBI Taxonomy" id="1323948"/>
    <lineage>
        <taxon>Bacteria</taxon>
        <taxon>Pseudomonadati</taxon>
        <taxon>Nitrospinota/Tectimicrobiota group</taxon>
        <taxon>Nitrospinota</taxon>
        <taxon>Nitrospinia</taxon>
        <taxon>Nitrospinales</taxon>
        <taxon>Nitrospinaceae</taxon>
        <taxon>Nitrospina</taxon>
    </lineage>
</organism>
<accession>A0ABM9HHI4</accession>
<evidence type="ECO:0000313" key="2">
    <source>
        <dbReference type="EMBL" id="CAI2719512.1"/>
    </source>
</evidence>
<feature type="region of interest" description="Disordered" evidence="1">
    <location>
        <begin position="1"/>
        <end position="21"/>
    </location>
</feature>
<protein>
    <recommendedName>
        <fullName evidence="4">DUF4136 domain-containing protein</fullName>
    </recommendedName>
</protein>
<proteinExistence type="predicted"/>
<feature type="compositionally biased region" description="Low complexity" evidence="1">
    <location>
        <begin position="10"/>
        <end position="20"/>
    </location>
</feature>
<dbReference type="Proteomes" id="UP001157733">
    <property type="component" value="Chromosome"/>
</dbReference>
<sequence length="215" mass="23954">MKTKWCGTLPTTSPNSNSSSFPRRARLGWVLLVCAGIASGCVTRVEDPATLFTLTPESAQHRALQTRFFETTDEHALLSASAAVLQDLGFQIQESVRDLALLRASKERSAYEYGQDISKFFVAAAGVFGQTIILIPIDLHQKIGATLALRPADTQGKRYSVRITFYRVIWESDGQSGEHYIPPGSQRMEMIHDAKIYQQFFAKLSKSVFLEAHKI</sequence>
<gene>
    <name evidence="2" type="ORF">NSPWAT_2656</name>
</gene>
<evidence type="ECO:0000313" key="3">
    <source>
        <dbReference type="Proteomes" id="UP001157733"/>
    </source>
</evidence>
<dbReference type="EMBL" id="OX336137">
    <property type="protein sequence ID" value="CAI2719512.1"/>
    <property type="molecule type" value="Genomic_DNA"/>
</dbReference>
<reference evidence="2 3" key="1">
    <citation type="submission" date="2022-09" db="EMBL/GenBank/DDBJ databases">
        <authorList>
            <person name="Kop L."/>
        </authorList>
    </citation>
    <scope>NUCLEOTIDE SEQUENCE [LARGE SCALE GENOMIC DNA]</scope>
    <source>
        <strain evidence="2 3">347</strain>
    </source>
</reference>